<sequence>MTGAIALLVVTLAMTLLTGPAQAARRDPDGRYKGSLSYPLAVDSGPVTFRIARDGKRLTKWRATFTAVCNYDPYVALTTVTLPTTKIRRDGTFRGVVRTTHNGKVLKLTVTGQLRGKRVTKGRINYDIGSCSRKANWTARRVGA</sequence>
<reference evidence="2 3" key="1">
    <citation type="submission" date="2018-11" db="EMBL/GenBank/DDBJ databases">
        <authorList>
            <person name="Li F."/>
        </authorList>
    </citation>
    <scope>NUCLEOTIDE SEQUENCE [LARGE SCALE GENOMIC DNA]</scope>
    <source>
        <strain evidence="2 3">Gsoil 097</strain>
    </source>
</reference>
<dbReference type="Proteomes" id="UP000267128">
    <property type="component" value="Unassembled WGS sequence"/>
</dbReference>
<keyword evidence="3" id="KW-1185">Reference proteome</keyword>
<comment type="caution">
    <text evidence="2">The sequence shown here is derived from an EMBL/GenBank/DDBJ whole genome shotgun (WGS) entry which is preliminary data.</text>
</comment>
<organism evidence="2 3">
    <name type="scientific">Nocardioides marmoriginsengisoli</name>
    <dbReference type="NCBI Taxonomy" id="661483"/>
    <lineage>
        <taxon>Bacteria</taxon>
        <taxon>Bacillati</taxon>
        <taxon>Actinomycetota</taxon>
        <taxon>Actinomycetes</taxon>
        <taxon>Propionibacteriales</taxon>
        <taxon>Nocardioidaceae</taxon>
        <taxon>Nocardioides</taxon>
    </lineage>
</organism>
<evidence type="ECO:0000313" key="2">
    <source>
        <dbReference type="EMBL" id="RNL65736.1"/>
    </source>
</evidence>
<keyword evidence="1" id="KW-0732">Signal</keyword>
<dbReference type="AlphaFoldDB" id="A0A3N0CRV1"/>
<name>A0A3N0CRV1_9ACTN</name>
<dbReference type="RefSeq" id="WP_123225775.1">
    <property type="nucleotide sequence ID" value="NZ_RJSE01000002.1"/>
</dbReference>
<evidence type="ECO:0000313" key="3">
    <source>
        <dbReference type="Proteomes" id="UP000267128"/>
    </source>
</evidence>
<proteinExistence type="predicted"/>
<protein>
    <submittedName>
        <fullName evidence="2">Uncharacterized protein</fullName>
    </submittedName>
</protein>
<dbReference type="EMBL" id="RJSE01000002">
    <property type="protein sequence ID" value="RNL65736.1"/>
    <property type="molecule type" value="Genomic_DNA"/>
</dbReference>
<accession>A0A3N0CRV1</accession>
<feature type="signal peptide" evidence="1">
    <location>
        <begin position="1"/>
        <end position="23"/>
    </location>
</feature>
<dbReference type="OrthoDB" id="5244597at2"/>
<feature type="chain" id="PRO_5018269178" evidence="1">
    <location>
        <begin position="24"/>
        <end position="144"/>
    </location>
</feature>
<gene>
    <name evidence="2" type="ORF">EFK50_01420</name>
</gene>
<evidence type="ECO:0000256" key="1">
    <source>
        <dbReference type="SAM" id="SignalP"/>
    </source>
</evidence>